<organism evidence="1 2">
    <name type="scientific">blood disease bacterium A2-HR MARDI</name>
    <dbReference type="NCBI Taxonomy" id="1944648"/>
    <lineage>
        <taxon>Bacteria</taxon>
        <taxon>Pseudomonadati</taxon>
        <taxon>Pseudomonadota</taxon>
        <taxon>Betaproteobacteria</taxon>
        <taxon>Burkholderiales</taxon>
        <taxon>Burkholderiaceae</taxon>
        <taxon>Ralstonia</taxon>
        <taxon>Ralstonia solanacearum species complex</taxon>
    </lineage>
</organism>
<protein>
    <recommendedName>
        <fullName evidence="3">Phage protein</fullName>
    </recommendedName>
</protein>
<evidence type="ECO:0008006" key="3">
    <source>
        <dbReference type="Google" id="ProtNLM"/>
    </source>
</evidence>
<proteinExistence type="predicted"/>
<evidence type="ECO:0000313" key="2">
    <source>
        <dbReference type="Proteomes" id="UP000189628"/>
    </source>
</evidence>
<dbReference type="RefSeq" id="WP_078221871.1">
    <property type="nucleotide sequence ID" value="NZ_CP019911.1"/>
</dbReference>
<dbReference type="AlphaFoldDB" id="A0A1U9VEX5"/>
<dbReference type="Proteomes" id="UP000189628">
    <property type="component" value="Chromosome"/>
</dbReference>
<gene>
    <name evidence="1" type="ORF">B0B51_03255</name>
</gene>
<accession>A0A1U9VEX5</accession>
<dbReference type="EMBL" id="CP019911">
    <property type="protein sequence ID" value="AQW29126.1"/>
    <property type="molecule type" value="Genomic_DNA"/>
</dbReference>
<reference evidence="1 2" key="1">
    <citation type="submission" date="2017-02" db="EMBL/GenBank/DDBJ databases">
        <title>Blood Disease Bacterium A2-HR MARDI.</title>
        <authorList>
            <person name="Badrun R."/>
            <person name="Abu Bakar N."/>
            <person name="Laboh R."/>
        </authorList>
    </citation>
    <scope>NUCLEOTIDE SEQUENCE [LARGE SCALE GENOMIC DNA]</scope>
    <source>
        <strain evidence="1 2">A2-HR MARDI</strain>
    </source>
</reference>
<sequence>MASEVDIANLAIGHLGDNAIIASLYPPDGSAQADHCARFYPIARDSLLEMHAWDFATKRIQLPSLGSPWPEWQYMYAMPNDTLNLLAVLASDAADDYAPVPGYQTNGVPVTAGLGYNPQPFASEIDANGNSVIYTNQVNAVLRYTVRVTDVTKFPPLFIMALSWHLASMLAGPIIKGDAGAAEAKRCAAMLQMWLGKALESDANQRRIAPAQNVGWIAGR</sequence>
<evidence type="ECO:0000313" key="1">
    <source>
        <dbReference type="EMBL" id="AQW29126.1"/>
    </source>
</evidence>
<name>A0A1U9VEX5_9RALS</name>